<reference evidence="3" key="1">
    <citation type="journal article" date="2019" name="Int. J. Syst. Evol. Microbiol.">
        <title>The Global Catalogue of Microorganisms (GCM) 10K type strain sequencing project: providing services to taxonomists for standard genome sequencing and annotation.</title>
        <authorList>
            <consortium name="The Broad Institute Genomics Platform"/>
            <consortium name="The Broad Institute Genome Sequencing Center for Infectious Disease"/>
            <person name="Wu L."/>
            <person name="Ma J."/>
        </authorList>
    </citation>
    <scope>NUCLEOTIDE SEQUENCE [LARGE SCALE GENOMIC DNA]</scope>
    <source>
        <strain evidence="3">CCUG 55608</strain>
    </source>
</reference>
<dbReference type="PROSITE" id="PS00018">
    <property type="entry name" value="EF_HAND_1"/>
    <property type="match status" value="1"/>
</dbReference>
<protein>
    <submittedName>
        <fullName evidence="2">Caspase domain-containing protein</fullName>
    </submittedName>
</protein>
<sequence>MLLLWLLGVWLNVTQRKSAPVGQTYAVVVGISDYQALSYANGDLRYADKDARQFVQFLQSGVGGRTKSSHIQLLTNRQATLANIQQALLVFRQANARDRVILYFSGHGMSECFVPYDARPGDERRLLTYRALKKAFHASKASTKLCITDACLSGGMTQPSQSRMLTQSIAKEGGTASTVAMLLASRSTESAIETRKLAGGAFTHYLLKGLYGQADLNHDKVVTIQELHRYVSPQVKQITRGRQAPVFYGRFSDDLALSYL</sequence>
<dbReference type="InterPro" id="IPR018247">
    <property type="entry name" value="EF_Hand_1_Ca_BS"/>
</dbReference>
<dbReference type="RefSeq" id="WP_379885784.1">
    <property type="nucleotide sequence ID" value="NZ_JBHTLP010000045.1"/>
</dbReference>
<name>A0ABW3QLN5_9BACT</name>
<dbReference type="Proteomes" id="UP001597116">
    <property type="component" value="Unassembled WGS sequence"/>
</dbReference>
<evidence type="ECO:0000313" key="3">
    <source>
        <dbReference type="Proteomes" id="UP001597116"/>
    </source>
</evidence>
<dbReference type="Gene3D" id="3.40.50.1460">
    <property type="match status" value="1"/>
</dbReference>
<evidence type="ECO:0000259" key="1">
    <source>
        <dbReference type="Pfam" id="PF00656"/>
    </source>
</evidence>
<dbReference type="InterPro" id="IPR011600">
    <property type="entry name" value="Pept_C14_caspase"/>
</dbReference>
<gene>
    <name evidence="2" type="ORF">ACFQ4C_30230</name>
</gene>
<dbReference type="Pfam" id="PF00656">
    <property type="entry name" value="Peptidase_C14"/>
    <property type="match status" value="1"/>
</dbReference>
<dbReference type="SUPFAM" id="SSF52129">
    <property type="entry name" value="Caspase-like"/>
    <property type="match status" value="1"/>
</dbReference>
<dbReference type="InterPro" id="IPR029030">
    <property type="entry name" value="Caspase-like_dom_sf"/>
</dbReference>
<feature type="domain" description="Peptidase C14 caspase" evidence="1">
    <location>
        <begin position="25"/>
        <end position="250"/>
    </location>
</feature>
<accession>A0ABW3QLN5</accession>
<evidence type="ECO:0000313" key="2">
    <source>
        <dbReference type="EMBL" id="MFD1145443.1"/>
    </source>
</evidence>
<dbReference type="EMBL" id="JBHTLP010000045">
    <property type="protein sequence ID" value="MFD1145443.1"/>
    <property type="molecule type" value="Genomic_DNA"/>
</dbReference>
<organism evidence="2 3">
    <name type="scientific">Larkinella insperata</name>
    <dbReference type="NCBI Taxonomy" id="332158"/>
    <lineage>
        <taxon>Bacteria</taxon>
        <taxon>Pseudomonadati</taxon>
        <taxon>Bacteroidota</taxon>
        <taxon>Cytophagia</taxon>
        <taxon>Cytophagales</taxon>
        <taxon>Spirosomataceae</taxon>
        <taxon>Larkinella</taxon>
    </lineage>
</organism>
<comment type="caution">
    <text evidence="2">The sequence shown here is derived from an EMBL/GenBank/DDBJ whole genome shotgun (WGS) entry which is preliminary data.</text>
</comment>
<proteinExistence type="predicted"/>
<keyword evidence="3" id="KW-1185">Reference proteome</keyword>